<feature type="domain" description="Broad-specificity ulvan lyase N-terminal" evidence="2">
    <location>
        <begin position="44"/>
        <end position="397"/>
    </location>
</feature>
<protein>
    <submittedName>
        <fullName evidence="4">Uncharacterized protein</fullName>
    </submittedName>
</protein>
<dbReference type="AlphaFoldDB" id="A0A6C2TZS7"/>
<keyword evidence="5" id="KW-1185">Reference proteome</keyword>
<reference evidence="4 5" key="1">
    <citation type="submission" date="2019-04" db="EMBL/GenBank/DDBJ databases">
        <authorList>
            <person name="Van Vliet M D."/>
        </authorList>
    </citation>
    <scope>NUCLEOTIDE SEQUENCE [LARGE SCALE GENOMIC DNA]</scope>
    <source>
        <strain evidence="4 5">F1</strain>
    </source>
</reference>
<gene>
    <name evidence="4" type="ORF">PDESU_01681</name>
</gene>
<dbReference type="Pfam" id="PF25840">
    <property type="entry name" value="Ulvan_lyase_N"/>
    <property type="match status" value="1"/>
</dbReference>
<dbReference type="InterPro" id="IPR008928">
    <property type="entry name" value="6-hairpin_glycosidase_sf"/>
</dbReference>
<accession>A0A6C2TZS7</accession>
<evidence type="ECO:0000256" key="1">
    <source>
        <dbReference type="SAM" id="SignalP"/>
    </source>
</evidence>
<dbReference type="SUPFAM" id="SSF48208">
    <property type="entry name" value="Six-hairpin glycosidases"/>
    <property type="match status" value="1"/>
</dbReference>
<feature type="chain" id="PRO_5025609557" evidence="1">
    <location>
        <begin position="21"/>
        <end position="645"/>
    </location>
</feature>
<dbReference type="Proteomes" id="UP000366872">
    <property type="component" value="Unassembled WGS sequence"/>
</dbReference>
<organism evidence="4 5">
    <name type="scientific">Pontiella desulfatans</name>
    <dbReference type="NCBI Taxonomy" id="2750659"/>
    <lineage>
        <taxon>Bacteria</taxon>
        <taxon>Pseudomonadati</taxon>
        <taxon>Kiritimatiellota</taxon>
        <taxon>Kiritimatiellia</taxon>
        <taxon>Kiritimatiellales</taxon>
        <taxon>Pontiellaceae</taxon>
        <taxon>Pontiella</taxon>
    </lineage>
</organism>
<evidence type="ECO:0000259" key="2">
    <source>
        <dbReference type="Pfam" id="PF25840"/>
    </source>
</evidence>
<sequence>MDRKSFIYSMSLGSAGLAFAMSGCKSVSAVGSADDFDALTYNLLKDWCDGMMANQINAPSDPKTHGMLTCPACAERGVVHARCHDAVYPFMHMAHATGEQKYLDAAINVMAWSKNVTGDDGRWTNDLPPKSWHGTTIFGAIALAEAIHYHGVILDEETLAAWKERLAFAAEGYLWKQFTRIDFTNVNYGLTSVYGFYLIGHVLHEQKYIDRSHEFAKGVKNYFTEPNKLLFGEGKPYDNRSGRNLLPVDLGYNVEESLNGAILYALEVNDNELLELLTTSMNSHLEFMLPDGAWDNSWGTRQAKWSYWGSRTSDGCQPGFSMMAGRNPAFGTAAYKNAELLRRCTADGLLHGGPHYVSHGIKPCIHHTFAHAKVMAFVQDNKDKLAMVNTSTPLPRETADGIKEFPELAVWLTARGPWRGTVSAYDSQYKTKGEAHIQQATGGSLAVLFHEKVGTVMAASMADYVMVEPLNMQPLPGEDFAFTPRIETAKEGTWFTNLYDLKADVKTADDGKQIRFDVKASLNDRAHQPLKGDVSDYKLGYRFDAGRVTIHAASADGSVSQNGASLVVPIMSASGEKVTRVSDKRIEIHKPGGTVVVESTAPMKIKQSEKGRIFNMVPGMECVPIIIELPRKKGMKATCSISVVV</sequence>
<keyword evidence="1" id="KW-0732">Signal</keyword>
<name>A0A6C2TZS7_PONDE</name>
<dbReference type="GO" id="GO:0005975">
    <property type="term" value="P:carbohydrate metabolic process"/>
    <property type="evidence" value="ECO:0007669"/>
    <property type="project" value="InterPro"/>
</dbReference>
<proteinExistence type="predicted"/>
<dbReference type="InterPro" id="IPR058908">
    <property type="entry name" value="P29_C"/>
</dbReference>
<evidence type="ECO:0000259" key="3">
    <source>
        <dbReference type="Pfam" id="PF25841"/>
    </source>
</evidence>
<feature type="signal peptide" evidence="1">
    <location>
        <begin position="1"/>
        <end position="20"/>
    </location>
</feature>
<dbReference type="EMBL" id="CAAHFG010000001">
    <property type="protein sequence ID" value="VGO13127.1"/>
    <property type="molecule type" value="Genomic_DNA"/>
</dbReference>
<dbReference type="Pfam" id="PF25841">
    <property type="entry name" value="Ulvan_lyase_C"/>
    <property type="match status" value="1"/>
</dbReference>
<dbReference type="InterPro" id="IPR058907">
    <property type="entry name" value="P29_N"/>
</dbReference>
<evidence type="ECO:0000313" key="5">
    <source>
        <dbReference type="Proteomes" id="UP000366872"/>
    </source>
</evidence>
<dbReference type="RefSeq" id="WP_136078735.1">
    <property type="nucleotide sequence ID" value="NZ_CAAHFG010000001.1"/>
</dbReference>
<dbReference type="PROSITE" id="PS51257">
    <property type="entry name" value="PROKAR_LIPOPROTEIN"/>
    <property type="match status" value="1"/>
</dbReference>
<evidence type="ECO:0000313" key="4">
    <source>
        <dbReference type="EMBL" id="VGO13127.1"/>
    </source>
</evidence>
<feature type="domain" description="Broad-specificity ulvan lyase C-terminal" evidence="3">
    <location>
        <begin position="402"/>
        <end position="643"/>
    </location>
</feature>